<feature type="domain" description="SAF" evidence="2">
    <location>
        <begin position="50"/>
        <end position="112"/>
    </location>
</feature>
<sequence length="242" mass="24909">MRPPRVNRRLRGPGLPRWVQRFRIPLALLLGLGAAAASVLAGAEGQLETTSALRVTADLGVGERLSAAVIEEVQVDAAAVPRDYDVEVEQMLGRQVAVPIPAGALIHPEQLVGPGLLAGQDPGTVAVPVRPADPAMVALLTPGQRVDVLASSDTLERGSSSQLVATAAPVLWTPRDDSETWLPSGNEPGGVVILAVDPATAESIAEATQEGRLHLSLRGTVEPSGPADRQRGPAGGSAGGAR</sequence>
<organism evidence="3 5">
    <name type="scientific">Nesterenkonia jeotgali</name>
    <dbReference type="NCBI Taxonomy" id="317018"/>
    <lineage>
        <taxon>Bacteria</taxon>
        <taxon>Bacillati</taxon>
        <taxon>Actinomycetota</taxon>
        <taxon>Actinomycetes</taxon>
        <taxon>Micrococcales</taxon>
        <taxon>Micrococcaceae</taxon>
        <taxon>Nesterenkonia</taxon>
    </lineage>
</organism>
<evidence type="ECO:0000313" key="6">
    <source>
        <dbReference type="Proteomes" id="UP000546252"/>
    </source>
</evidence>
<dbReference type="Pfam" id="PF08666">
    <property type="entry name" value="SAF"/>
    <property type="match status" value="1"/>
</dbReference>
<dbReference type="Pfam" id="PF16976">
    <property type="entry name" value="RcpC"/>
    <property type="match status" value="1"/>
</dbReference>
<feature type="compositionally biased region" description="Gly residues" evidence="1">
    <location>
        <begin position="233"/>
        <end position="242"/>
    </location>
</feature>
<dbReference type="InterPro" id="IPR017592">
    <property type="entry name" value="Pilus_assmbl_Flp-typ_CpaB"/>
</dbReference>
<evidence type="ECO:0000256" key="1">
    <source>
        <dbReference type="SAM" id="MobiDB-lite"/>
    </source>
</evidence>
<evidence type="ECO:0000313" key="3">
    <source>
        <dbReference type="EMBL" id="KUG60294.1"/>
    </source>
</evidence>
<dbReference type="InterPro" id="IPR031571">
    <property type="entry name" value="RcpC_dom"/>
</dbReference>
<accession>A0A0W8IKH3</accession>
<evidence type="ECO:0000259" key="2">
    <source>
        <dbReference type="SMART" id="SM00858"/>
    </source>
</evidence>
<dbReference type="CDD" id="cd11614">
    <property type="entry name" value="SAF_CpaB_FlgA_like"/>
    <property type="match status" value="1"/>
</dbReference>
<dbReference type="NCBIfam" id="TIGR03177">
    <property type="entry name" value="pilus_cpaB"/>
    <property type="match status" value="1"/>
</dbReference>
<dbReference type="InterPro" id="IPR013974">
    <property type="entry name" value="SAF"/>
</dbReference>
<feature type="region of interest" description="Disordered" evidence="1">
    <location>
        <begin position="204"/>
        <end position="242"/>
    </location>
</feature>
<evidence type="ECO:0000313" key="4">
    <source>
        <dbReference type="EMBL" id="MBA8920213.1"/>
    </source>
</evidence>
<proteinExistence type="predicted"/>
<evidence type="ECO:0000313" key="5">
    <source>
        <dbReference type="Proteomes" id="UP000054023"/>
    </source>
</evidence>
<dbReference type="EMBL" id="JACJIH010000001">
    <property type="protein sequence ID" value="MBA8920213.1"/>
    <property type="molecule type" value="Genomic_DNA"/>
</dbReference>
<dbReference type="Proteomes" id="UP000546252">
    <property type="component" value="Unassembled WGS sequence"/>
</dbReference>
<dbReference type="AlphaFoldDB" id="A0A0W8IKH3"/>
<comment type="caution">
    <text evidence="3">The sequence shown here is derived from an EMBL/GenBank/DDBJ whole genome shotgun (WGS) entry which is preliminary data.</text>
</comment>
<dbReference type="EMBL" id="LQBM01000001">
    <property type="protein sequence ID" value="KUG60294.1"/>
    <property type="molecule type" value="Genomic_DNA"/>
</dbReference>
<reference evidence="3" key="1">
    <citation type="submission" date="2015-12" db="EMBL/GenBank/DDBJ databases">
        <authorList>
            <person name="Shamseldin A."/>
            <person name="Moawad H."/>
            <person name="Abd El-Rahim W.M."/>
            <person name="Sadowsky M.J."/>
        </authorList>
    </citation>
    <scope>NUCLEOTIDE SEQUENCE [LARGE SCALE GENOMIC DNA]</scope>
    <source>
        <strain evidence="3">CD08_7</strain>
    </source>
</reference>
<dbReference type="Proteomes" id="UP000054023">
    <property type="component" value="Unassembled WGS sequence"/>
</dbReference>
<dbReference type="SMART" id="SM00858">
    <property type="entry name" value="SAF"/>
    <property type="match status" value="1"/>
</dbReference>
<reference evidence="4 6" key="3">
    <citation type="submission" date="2020-08" db="EMBL/GenBank/DDBJ databases">
        <title>Sequencing the genomes of 1000 actinobacteria strains.</title>
        <authorList>
            <person name="Klenk H.-P."/>
        </authorList>
    </citation>
    <scope>NUCLEOTIDE SEQUENCE [LARGE SCALE GENOMIC DNA]</scope>
    <source>
        <strain evidence="4 6">DSM 19081</strain>
    </source>
</reference>
<reference evidence="5" key="2">
    <citation type="submission" date="2015-12" db="EMBL/GenBank/DDBJ databases">
        <authorList>
            <person name="Nair G.R."/>
            <person name="Kaur G."/>
            <person name="Mayilraj S."/>
        </authorList>
    </citation>
    <scope>NUCLEOTIDE SEQUENCE [LARGE SCALE GENOMIC DNA]</scope>
    <source>
        <strain evidence="5">CD08_7</strain>
    </source>
</reference>
<name>A0A0W8IKH3_9MICC</name>
<keyword evidence="5" id="KW-1185">Reference proteome</keyword>
<gene>
    <name evidence="3" type="ORF">AVL63_07730</name>
    <name evidence="4" type="ORF">HNR24_000146</name>
</gene>
<dbReference type="RefSeq" id="WP_182494707.1">
    <property type="nucleotide sequence ID" value="NZ_BAAAKT010000001.1"/>
</dbReference>
<dbReference type="STRING" id="317018.AVL63_07730"/>
<protein>
    <submittedName>
        <fullName evidence="4">Flp pilus assembly protein CpaB</fullName>
    </submittedName>
</protein>